<dbReference type="RefSeq" id="WP_262096362.1">
    <property type="nucleotide sequence ID" value="NZ_JAOEGN010000009.1"/>
</dbReference>
<dbReference type="EMBL" id="JAOEGN010000009">
    <property type="protein sequence ID" value="MCU0105098.1"/>
    <property type="molecule type" value="Genomic_DNA"/>
</dbReference>
<reference evidence="2" key="1">
    <citation type="submission" date="2023-07" db="EMBL/GenBank/DDBJ databases">
        <title>Novel Mycoplasma species identified in domestic and wild animals.</title>
        <authorList>
            <person name="Volokhov D.V."/>
            <person name="Furtak V.A."/>
            <person name="Zagorodnyaya T.A."/>
        </authorList>
    </citation>
    <scope>NUCLEOTIDE SEQUENCE [LARGE SCALE GENOMIC DNA]</scope>
    <source>
        <strain evidence="2">92-19</strain>
    </source>
</reference>
<evidence type="ECO:0000313" key="2">
    <source>
        <dbReference type="Proteomes" id="UP001209076"/>
    </source>
</evidence>
<evidence type="ECO:0008006" key="3">
    <source>
        <dbReference type="Google" id="ProtNLM"/>
    </source>
</evidence>
<evidence type="ECO:0000313" key="1">
    <source>
        <dbReference type="EMBL" id="MCU0105098.1"/>
    </source>
</evidence>
<name>A0ABT2PZL7_9MOLU</name>
<proteinExistence type="predicted"/>
<dbReference type="Proteomes" id="UP001209076">
    <property type="component" value="Unassembled WGS sequence"/>
</dbReference>
<gene>
    <name evidence="1" type="ORF">N7603_05450</name>
</gene>
<organism evidence="1 2">
    <name type="scientific">Paracholeplasma vituli</name>
    <dbReference type="NCBI Taxonomy" id="69473"/>
    <lineage>
        <taxon>Bacteria</taxon>
        <taxon>Bacillati</taxon>
        <taxon>Mycoplasmatota</taxon>
        <taxon>Mollicutes</taxon>
        <taxon>Acholeplasmatales</taxon>
        <taxon>Acholeplasmataceae</taxon>
        <taxon>Paracholeplasma</taxon>
    </lineage>
</organism>
<sequence length="124" mass="14498">MELRILVDKIDTFKKAKGTKQSWRKDNSPIYENEYIKLVRIDSSNSHGGNNGSKGRQWGFLMEQKKNFQTLKGWIDLKNEFGSTLKVTPFRSPDFDWVGIRFYEMALDPTNEIVVNILDFIFSK</sequence>
<comment type="caution">
    <text evidence="1">The sequence shown here is derived from an EMBL/GenBank/DDBJ whole genome shotgun (WGS) entry which is preliminary data.</text>
</comment>
<keyword evidence="2" id="KW-1185">Reference proteome</keyword>
<accession>A0ABT2PZL7</accession>
<protein>
    <recommendedName>
        <fullName evidence="3">Phage tail protein</fullName>
    </recommendedName>
</protein>